<reference evidence="10" key="4">
    <citation type="submission" date="2025-08" db="UniProtKB">
        <authorList>
            <consortium name="RefSeq"/>
        </authorList>
    </citation>
    <scope>IDENTIFICATION</scope>
    <source>
        <strain evidence="10">CBS432</strain>
    </source>
</reference>
<organism evidence="10">
    <name type="scientific">Saccharomyces paradoxus</name>
    <name type="common">Yeast</name>
    <name type="synonym">Saccharomyces douglasii</name>
    <dbReference type="NCBI Taxonomy" id="27291"/>
    <lineage>
        <taxon>Eukaryota</taxon>
        <taxon>Fungi</taxon>
        <taxon>Dikarya</taxon>
        <taxon>Ascomycota</taxon>
        <taxon>Saccharomycotina</taxon>
        <taxon>Saccharomycetes</taxon>
        <taxon>Saccharomycetales</taxon>
        <taxon>Saccharomycetaceae</taxon>
        <taxon>Saccharomyces</taxon>
    </lineage>
</organism>
<evidence type="ECO:0000256" key="2">
    <source>
        <dbReference type="ARBA" id="ARBA00022980"/>
    </source>
</evidence>
<dbReference type="InterPro" id="IPR035808">
    <property type="entry name" value="Ribosomal_uL30_euk_arc"/>
</dbReference>
<protein>
    <recommendedName>
        <fullName evidence="6">L6</fullName>
    </recommendedName>
    <alternativeName>
        <fullName evidence="4">RP11</fullName>
    </alternativeName>
    <alternativeName>
        <fullName evidence="5">YL8</fullName>
    </alternativeName>
</protein>
<dbReference type="PANTHER" id="PTHR11524">
    <property type="entry name" value="60S RIBOSOMAL PROTEIN L7"/>
    <property type="match status" value="1"/>
</dbReference>
<dbReference type="GO" id="GO:0003735">
    <property type="term" value="F:structural constituent of ribosome"/>
    <property type="evidence" value="ECO:0007669"/>
    <property type="project" value="TreeGrafter"/>
</dbReference>
<dbReference type="CDD" id="cd01657">
    <property type="entry name" value="Ribosomal_L7_archeal_euk"/>
    <property type="match status" value="1"/>
</dbReference>
<sequence length="274" mass="31575">MFSQIKKVLLDGYMNLIYYMFGYANRKIYYLYYRKILTPESQLKKSKAQQKTAEQVAAERAARKAANKEKRAIILERNAAYQKEYETAERNIIQAKRDAKAAGSYYVEAQHKLVFVVRIKGINKIPPKPRKVLQLLRLTRINSGTFVKVTKATLELLKLIEPYVAYGYPSYSTIRQLVYKRGFGKINKQRIPLSDNAIIEANLGKYGILSIDDLIHEIITVGPHFKQANNFLWPFKLSNPSGGWGVPRKFKHFIQGGSFGNREEFINKLVKSMN</sequence>
<dbReference type="PANTHER" id="PTHR11524:SF16">
    <property type="entry name" value="LARGE RIBOSOMAL SUBUNIT PROTEIN UL30"/>
    <property type="match status" value="1"/>
</dbReference>
<dbReference type="OrthoDB" id="28644at2759"/>
<dbReference type="InterPro" id="IPR012988">
    <property type="entry name" value="Ribosomal_uL30_N_euk"/>
</dbReference>
<evidence type="ECO:0000256" key="3">
    <source>
        <dbReference type="ARBA" id="ARBA00023274"/>
    </source>
</evidence>
<keyword evidence="7" id="KW-0175">Coiled coil</keyword>
<accession>A0A8B8UR76</accession>
<dbReference type="InterPro" id="IPR005998">
    <property type="entry name" value="Ribosomal_uL30_euk"/>
</dbReference>
<dbReference type="Pfam" id="PF08079">
    <property type="entry name" value="Ribosomal_L30_N"/>
    <property type="match status" value="1"/>
</dbReference>
<comment type="similarity">
    <text evidence="1">Belongs to the universal ribosomal protein uL30 family.</text>
</comment>
<dbReference type="GO" id="GO:0000463">
    <property type="term" value="P:maturation of LSU-rRNA from tricistronic rRNA transcript (SSU-rRNA, 5.8S rRNA, LSU-rRNA)"/>
    <property type="evidence" value="ECO:0007669"/>
    <property type="project" value="TreeGrafter"/>
</dbReference>
<dbReference type="GO" id="GO:0003723">
    <property type="term" value="F:RNA binding"/>
    <property type="evidence" value="ECO:0007669"/>
    <property type="project" value="InterPro"/>
</dbReference>
<dbReference type="InterPro" id="IPR036919">
    <property type="entry name" value="Ribo_uL30_ferredoxin-like_sf"/>
</dbReference>
<dbReference type="SUPFAM" id="SSF55129">
    <property type="entry name" value="Ribosomal protein L30p/L7e"/>
    <property type="match status" value="1"/>
</dbReference>
<dbReference type="GO" id="GO:0022625">
    <property type="term" value="C:cytosolic large ribosomal subunit"/>
    <property type="evidence" value="ECO:0007669"/>
    <property type="project" value="TreeGrafter"/>
</dbReference>
<evidence type="ECO:0000256" key="5">
    <source>
        <dbReference type="ARBA" id="ARBA00079332"/>
    </source>
</evidence>
<evidence type="ECO:0000259" key="9">
    <source>
        <dbReference type="Pfam" id="PF08079"/>
    </source>
</evidence>
<dbReference type="RefSeq" id="XP_033766290.1">
    <property type="nucleotide sequence ID" value="XM_033910399.1"/>
</dbReference>
<dbReference type="NCBIfam" id="TIGR01310">
    <property type="entry name" value="uL30_euk"/>
    <property type="match status" value="1"/>
</dbReference>
<evidence type="ECO:0000256" key="1">
    <source>
        <dbReference type="ARBA" id="ARBA00007594"/>
    </source>
</evidence>
<dbReference type="GeneID" id="54630562"/>
<dbReference type="Pfam" id="PF00327">
    <property type="entry name" value="Ribosomal_L30"/>
    <property type="match status" value="1"/>
</dbReference>
<name>A0A8B8UR76_SACPA</name>
<proteinExistence type="inferred from homology"/>
<evidence type="ECO:0000256" key="6">
    <source>
        <dbReference type="ARBA" id="ARBA00080734"/>
    </source>
</evidence>
<reference evidence="10" key="2">
    <citation type="submission" date="2020-01" db="EMBL/GenBank/DDBJ databases">
        <title>Population-level Yeast Reference Genomes.</title>
        <authorList>
            <person name="Yue J.-X."/>
        </authorList>
    </citation>
    <scope>NUCLEOTIDE SEQUENCE</scope>
    <source>
        <strain evidence="10">CBS432</strain>
    </source>
</reference>
<reference evidence="10" key="3">
    <citation type="submission" date="2025-07" db="EMBL/GenBank/DDBJ databases">
        <authorList>
            <consortium name="NCBI Genome Project"/>
        </authorList>
    </citation>
    <scope>NUCLEOTIDE SEQUENCE</scope>
    <source>
        <strain evidence="10">CBS432</strain>
    </source>
</reference>
<dbReference type="VEuPathDB" id="FungiDB:SPAR_G01680"/>
<evidence type="ECO:0000259" key="8">
    <source>
        <dbReference type="Pfam" id="PF00327"/>
    </source>
</evidence>
<dbReference type="FunFam" id="3.30.1390.20:FF:000003">
    <property type="entry name" value="60S ribosomal protein L7"/>
    <property type="match status" value="1"/>
</dbReference>
<feature type="coiled-coil region" evidence="7">
    <location>
        <begin position="58"/>
        <end position="98"/>
    </location>
</feature>
<feature type="domain" description="Large ribosomal subunit protein uL30 N-terminal eukaryotes" evidence="9">
    <location>
        <begin position="39"/>
        <end position="109"/>
    </location>
</feature>
<keyword evidence="2" id="KW-0689">Ribosomal protein</keyword>
<gene>
    <name evidence="10" type="primary">RPL7A</name>
    <name evidence="10" type="ORF">SPAR_G01680</name>
</gene>
<evidence type="ECO:0000313" key="10">
    <source>
        <dbReference type="RefSeq" id="XP_033766290.1"/>
    </source>
</evidence>
<dbReference type="KEGG" id="spao:SPAR_G01680"/>
<dbReference type="Gene3D" id="3.30.1390.20">
    <property type="entry name" value="Ribosomal protein L30, ferredoxin-like fold domain"/>
    <property type="match status" value="1"/>
</dbReference>
<dbReference type="FunFam" id="3.30.1390.20:FF:000002">
    <property type="entry name" value="60S ribosomal protein L7"/>
    <property type="match status" value="1"/>
</dbReference>
<dbReference type="InterPro" id="IPR039699">
    <property type="entry name" value="Ribosomal_uL30"/>
</dbReference>
<reference evidence="10" key="1">
    <citation type="journal article" date="2017" name="Nat. Genet.">
        <title>Contrasting evolutionary genome dynamics between domesticated and wild yeasts.</title>
        <authorList>
            <person name="Yue J.X."/>
            <person name="Li J."/>
            <person name="Aigrain L."/>
            <person name="Hallin J."/>
            <person name="Persson K."/>
            <person name="Oliver K."/>
            <person name="Bergstrom A."/>
            <person name="Coupland P."/>
            <person name="Warringer J."/>
            <person name="Lagomarsino M.C."/>
            <person name="Fischer G."/>
            <person name="Durbin R."/>
            <person name="Liti G."/>
        </authorList>
    </citation>
    <scope>NUCLEOTIDE SEQUENCE</scope>
    <source>
        <strain evidence="10">CBS432</strain>
    </source>
</reference>
<dbReference type="InterPro" id="IPR016082">
    <property type="entry name" value="Ribosomal_uL30_ferredoxin-like"/>
</dbReference>
<dbReference type="AlphaFoldDB" id="A0A8B8UR76"/>
<dbReference type="InterPro" id="IPR018038">
    <property type="entry name" value="Ribosomal_uL30_CS"/>
</dbReference>
<keyword evidence="3" id="KW-0687">Ribonucleoprotein</keyword>
<evidence type="ECO:0000256" key="4">
    <source>
        <dbReference type="ARBA" id="ARBA00075807"/>
    </source>
</evidence>
<dbReference type="PROSITE" id="PS00634">
    <property type="entry name" value="RIBOSOMAL_L30"/>
    <property type="match status" value="1"/>
</dbReference>
<evidence type="ECO:0000256" key="7">
    <source>
        <dbReference type="SAM" id="Coils"/>
    </source>
</evidence>
<feature type="domain" description="Large ribosomal subunit protein uL30-like ferredoxin-like fold" evidence="8">
    <location>
        <begin position="114"/>
        <end position="164"/>
    </location>
</feature>